<keyword evidence="2" id="KW-1185">Reference proteome</keyword>
<dbReference type="EMBL" id="CP035282">
    <property type="protein sequence ID" value="QAT60936.1"/>
    <property type="molecule type" value="Genomic_DNA"/>
</dbReference>
<organism evidence="1 2">
    <name type="scientific">Acidilutibacter cellobiosedens</name>
    <dbReference type="NCBI Taxonomy" id="2507161"/>
    <lineage>
        <taxon>Bacteria</taxon>
        <taxon>Bacillati</taxon>
        <taxon>Bacillota</taxon>
        <taxon>Tissierellia</taxon>
        <taxon>Tissierellales</taxon>
        <taxon>Acidilutibacteraceae</taxon>
        <taxon>Acidilutibacter</taxon>
    </lineage>
</organism>
<reference evidence="2" key="1">
    <citation type="submission" date="2019-01" db="EMBL/GenBank/DDBJ databases">
        <title>Draft genomes of a novel of Sporanaerobacter strains.</title>
        <authorList>
            <person name="Ma S."/>
        </authorList>
    </citation>
    <scope>NUCLEOTIDE SEQUENCE [LARGE SCALE GENOMIC DNA]</scope>
    <source>
        <strain evidence="2">NJN-17</strain>
    </source>
</reference>
<proteinExistence type="predicted"/>
<protein>
    <recommendedName>
        <fullName evidence="3">Glutamate decarboxylase</fullName>
    </recommendedName>
</protein>
<name>A0A410QAB9_9FIRM</name>
<dbReference type="RefSeq" id="WP_071140351.1">
    <property type="nucleotide sequence ID" value="NZ_CP035282.1"/>
</dbReference>
<dbReference type="KEGG" id="spoa:EQM13_04735"/>
<gene>
    <name evidence="1" type="ORF">EQM13_04735</name>
</gene>
<dbReference type="AlphaFoldDB" id="A0A410QAB9"/>
<evidence type="ECO:0000313" key="1">
    <source>
        <dbReference type="EMBL" id="QAT60936.1"/>
    </source>
</evidence>
<sequence>MWTAVYVIEGKGNAAELEKKLKTEGFLIKVKPFAKEGEEMLYEILAPEFEAEEVQTVLIDLGYM</sequence>
<evidence type="ECO:0000313" key="2">
    <source>
        <dbReference type="Proteomes" id="UP000287969"/>
    </source>
</evidence>
<dbReference type="OrthoDB" id="1684603at2"/>
<dbReference type="Proteomes" id="UP000287969">
    <property type="component" value="Chromosome"/>
</dbReference>
<accession>A0A410QAB9</accession>
<evidence type="ECO:0008006" key="3">
    <source>
        <dbReference type="Google" id="ProtNLM"/>
    </source>
</evidence>